<protein>
    <recommendedName>
        <fullName evidence="2">Rad50/SbcC-type AAA domain-containing protein</fullName>
    </recommendedName>
</protein>
<feature type="coiled-coil region" evidence="1">
    <location>
        <begin position="783"/>
        <end position="810"/>
    </location>
</feature>
<dbReference type="InterPro" id="IPR027417">
    <property type="entry name" value="P-loop_NTPase"/>
</dbReference>
<dbReference type="Pfam" id="PF13558">
    <property type="entry name" value="SbcC_Walker_B"/>
    <property type="match status" value="1"/>
</dbReference>
<evidence type="ECO:0000259" key="2">
    <source>
        <dbReference type="Pfam" id="PF13476"/>
    </source>
</evidence>
<dbReference type="InterPro" id="IPR038729">
    <property type="entry name" value="Rad50/SbcC_AAA"/>
</dbReference>
<gene>
    <name evidence="3" type="ORF">F960_02054</name>
</gene>
<dbReference type="GO" id="GO:0016887">
    <property type="term" value="F:ATP hydrolysis activity"/>
    <property type="evidence" value="ECO:0007669"/>
    <property type="project" value="InterPro"/>
</dbReference>
<evidence type="ECO:0000256" key="1">
    <source>
        <dbReference type="SAM" id="Coils"/>
    </source>
</evidence>
<keyword evidence="4" id="KW-1185">Reference proteome</keyword>
<dbReference type="PATRIC" id="fig|1120926.3.peg.1978"/>
<name>N8ZQB3_9GAMM</name>
<dbReference type="HOGENOM" id="CLU_004785_1_1_6"/>
<dbReference type="PANTHER" id="PTHR32114">
    <property type="entry name" value="ABC TRANSPORTER ABCH.3"/>
    <property type="match status" value="1"/>
</dbReference>
<keyword evidence="1" id="KW-0175">Coiled coil</keyword>
<dbReference type="AlphaFoldDB" id="N8ZQB3"/>
<evidence type="ECO:0000313" key="4">
    <source>
        <dbReference type="Proteomes" id="UP000013117"/>
    </source>
</evidence>
<reference evidence="3 4" key="1">
    <citation type="submission" date="2013-02" db="EMBL/GenBank/DDBJ databases">
        <title>The Genome Sequence of Acinetobacter gerneri CIP 107464.</title>
        <authorList>
            <consortium name="The Broad Institute Genome Sequencing Platform"/>
            <consortium name="The Broad Institute Genome Sequencing Center for Infectious Disease"/>
            <person name="Cerqueira G."/>
            <person name="Feldgarden M."/>
            <person name="Courvalin P."/>
            <person name="Perichon B."/>
            <person name="Grillot-Courvalin C."/>
            <person name="Clermont D."/>
            <person name="Rocha E."/>
            <person name="Yoon E.-J."/>
            <person name="Nemec A."/>
            <person name="Walker B."/>
            <person name="Young S.K."/>
            <person name="Zeng Q."/>
            <person name="Gargeya S."/>
            <person name="Fitzgerald M."/>
            <person name="Haas B."/>
            <person name="Abouelleil A."/>
            <person name="Alvarado L."/>
            <person name="Arachchi H.M."/>
            <person name="Berlin A.M."/>
            <person name="Chapman S.B."/>
            <person name="Dewar J."/>
            <person name="Goldberg J."/>
            <person name="Griggs A."/>
            <person name="Gujja S."/>
            <person name="Hansen M."/>
            <person name="Howarth C."/>
            <person name="Imamovic A."/>
            <person name="Larimer J."/>
            <person name="McCowan C."/>
            <person name="Murphy C."/>
            <person name="Neiman D."/>
            <person name="Pearson M."/>
            <person name="Priest M."/>
            <person name="Roberts A."/>
            <person name="Saif S."/>
            <person name="Shea T."/>
            <person name="Sisk P."/>
            <person name="Sykes S."/>
            <person name="Wortman J."/>
            <person name="Nusbaum C."/>
            <person name="Birren B."/>
        </authorList>
    </citation>
    <scope>NUCLEOTIDE SEQUENCE [LARGE SCALE GENOMIC DNA]</scope>
    <source>
        <strain evidence="3 4">CIP 107464</strain>
    </source>
</reference>
<sequence>MKILSIRIKNLASLAGEHFIDFEAEPLANAGLVAIVGKTGAGKSTILDAMCLALFNRIPRLKDSDGKLQDVDGSELLTNSPQTVLRRGTAHGFAELCFVAQDQKHYLARWELKRSREKADGKLQSVQRYLKCLTDGVVVADKAKAVDANIYKITQLSFEQFTRAVLLAQSEVTAFLKARDNERGELLEYLTNSSIFGKIGQLAYEKTKLVASQRKDLENVLGHIEILSDEDFAHLENQFKQADLDFKASESVKISLEQQQQWFERKYKFDADISIKQQQVETQQQAKQNLSTEQSLLNRLEIFSSIRSVAFQQQQLSSAEQELAPKIVKQQQRFNELEQQFSTQKTQFLAAEKTLNDLHDFENTHRESLNQVRNCIQEREYLAADFKKTQQKLLDFDQVKHPLTQQYQDLNRQIEVLKQQQTQCNFDIQQSQQFATLDKGLTAHIQQLEQFIQHIQHLENQLGDLSSTESQLATHQAELKQTIEQFGPLEKIEQQLDQLRLDRELKINHFNQFQGLEKSFFQYFDLSQESSQSVEKLQLCSAQIQQLETENKTAEQNYQISKDEQIKLQQILQQQRLLHAENIEHLRAELQEGQPCMVCGSTSHPYKTDDSALSKALFELQQQQQQQAEQKERECFKIWQNLQLKLTEKSTESAQLQQAIQYQNEKRAKLKNELTQQLNLLKLQIDFNHLQSDIQTQLQQFKQQYQHQILQIDQQLQQFAQAQKHQQQLNQHIQKTANLLDTAKNWQTQIQHIVACLSETEQAHWQQQCSITAQRILIQLKQRNLQLDQLDQYKQQLDQFNQQSTHVKLKLENIEHQYVETQQYLTEIKHKGQQNTEIASKLIFDMTGLNDVKPNEWLNQHDIQREQKQKQYQLIKQSFDQLRNNFEQQKNELDKLLALSQQNQQSLSRITANISDWLKEHVDFQLNDLHELLQINPNQEQQIRNKIQAVEQQLSEALTVLKTLQSQLSEHLLQQPKNSFEQLQDLIVENTEILKQRFDLREQLKIKLEMHQQNLAKQKQFAEQIAKVHTEEHRWSKISGLMGDSTGKKFRDYAQQYNLDILLEHANQQLDMLSQRYTLKRLDNSLSLAIIDHDMDGETRSVASLSGGESFLTALALSLAIANMASGSMKIESLFIDEGFGTLDASSLHLVMNALDQLQNQGRKVVLISHIQDMHERIPVQIQVKPLGAGASTIQIVG</sequence>
<dbReference type="STRING" id="202952.GCA_000747725_01166"/>
<feature type="coiled-coil region" evidence="1">
    <location>
        <begin position="940"/>
        <end position="967"/>
    </location>
</feature>
<dbReference type="GeneID" id="84209402"/>
<feature type="coiled-coil region" evidence="1">
    <location>
        <begin position="613"/>
        <end position="673"/>
    </location>
</feature>
<dbReference type="GO" id="GO:0006302">
    <property type="term" value="P:double-strand break repair"/>
    <property type="evidence" value="ECO:0007669"/>
    <property type="project" value="InterPro"/>
</dbReference>
<feature type="domain" description="Rad50/SbcC-type AAA" evidence="2">
    <location>
        <begin position="5"/>
        <end position="340"/>
    </location>
</feature>
<evidence type="ECO:0000313" key="3">
    <source>
        <dbReference type="EMBL" id="ENV33675.1"/>
    </source>
</evidence>
<organism evidence="3 4">
    <name type="scientific">Acinetobacter gerneri DSM 14967 = CIP 107464 = MTCC 9824</name>
    <dbReference type="NCBI Taxonomy" id="1120926"/>
    <lineage>
        <taxon>Bacteria</taxon>
        <taxon>Pseudomonadati</taxon>
        <taxon>Pseudomonadota</taxon>
        <taxon>Gammaproteobacteria</taxon>
        <taxon>Moraxellales</taxon>
        <taxon>Moraxellaceae</taxon>
        <taxon>Acinetobacter</taxon>
    </lineage>
</organism>
<proteinExistence type="predicted"/>
<feature type="coiled-coil region" evidence="1">
    <location>
        <begin position="400"/>
        <end position="509"/>
    </location>
</feature>
<dbReference type="PANTHER" id="PTHR32114:SF2">
    <property type="entry name" value="ABC TRANSPORTER ABCH.3"/>
    <property type="match status" value="1"/>
</dbReference>
<accession>N8ZQB3</accession>
<dbReference type="EMBL" id="APPN01000064">
    <property type="protein sequence ID" value="ENV33675.1"/>
    <property type="molecule type" value="Genomic_DNA"/>
</dbReference>
<feature type="coiled-coil region" evidence="1">
    <location>
        <begin position="865"/>
        <end position="903"/>
    </location>
</feature>
<dbReference type="SUPFAM" id="SSF52540">
    <property type="entry name" value="P-loop containing nucleoside triphosphate hydrolases"/>
    <property type="match status" value="1"/>
</dbReference>
<comment type="caution">
    <text evidence="3">The sequence shown here is derived from an EMBL/GenBank/DDBJ whole genome shotgun (WGS) entry which is preliminary data.</text>
</comment>
<dbReference type="Gene3D" id="3.40.50.300">
    <property type="entry name" value="P-loop containing nucleotide triphosphate hydrolases"/>
    <property type="match status" value="2"/>
</dbReference>
<feature type="coiled-coil region" evidence="1">
    <location>
        <begin position="537"/>
        <end position="564"/>
    </location>
</feature>
<dbReference type="eggNOG" id="COG0419">
    <property type="taxonomic scope" value="Bacteria"/>
</dbReference>
<dbReference type="RefSeq" id="WP_004862867.1">
    <property type="nucleotide sequence ID" value="NZ_ASYY01000068.1"/>
</dbReference>
<dbReference type="OrthoDB" id="9795626at2"/>
<dbReference type="Proteomes" id="UP000013117">
    <property type="component" value="Unassembled WGS sequence"/>
</dbReference>
<dbReference type="Pfam" id="PF13476">
    <property type="entry name" value="AAA_23"/>
    <property type="match status" value="1"/>
</dbReference>